<protein>
    <recommendedName>
        <fullName evidence="2">Bacterial Ig-like domain-containing protein</fullName>
    </recommendedName>
</protein>
<accession>A0A0F9FVC5</accession>
<proteinExistence type="predicted"/>
<name>A0A0F9FVC5_9ZZZZ</name>
<organism evidence="1">
    <name type="scientific">marine sediment metagenome</name>
    <dbReference type="NCBI Taxonomy" id="412755"/>
    <lineage>
        <taxon>unclassified sequences</taxon>
        <taxon>metagenomes</taxon>
        <taxon>ecological metagenomes</taxon>
    </lineage>
</organism>
<comment type="caution">
    <text evidence="1">The sequence shown here is derived from an EMBL/GenBank/DDBJ whole genome shotgun (WGS) entry which is preliminary data.</text>
</comment>
<evidence type="ECO:0008006" key="2">
    <source>
        <dbReference type="Google" id="ProtNLM"/>
    </source>
</evidence>
<evidence type="ECO:0000313" key="1">
    <source>
        <dbReference type="EMBL" id="KKL90389.1"/>
    </source>
</evidence>
<gene>
    <name evidence="1" type="ORF">LCGC14_1905160</name>
</gene>
<dbReference type="EMBL" id="LAZR01020020">
    <property type="protein sequence ID" value="KKL90389.1"/>
    <property type="molecule type" value="Genomic_DNA"/>
</dbReference>
<sequence length="398" mass="44815">MKTKTLTIILGMIFLMGILITGISADEEYIGVISNTTGIDISNFIAGTTTTANFSFDYEDSYEADKHYPLIFKINISYSGEDCQLDDCSVWKNDFSINGFVTRYYLFGLYSKDIKLNCSENSLLTINHQMGSNTLDVPDGIFYCYNITEGTIETLKKRNKVFLDISSNPALYPATYKLTAQMFYANDTIAPVVNIINKNIFENNYFRESDSIEVQATISDNMEISNKWGTIFLTNENITVPFSHKTDDTYYFSQMTPSDIQEDDYDLMIFAQDSYGNIGSDNTTLRIDRTGPIITAIQPTGEIYSEIIPVELNISDAKAGVDNQSVYYRLREMNGTSICPESGIGTWDCYNSDWLNIPLNITTGTYKTEINTTEIGLESGEYWFEAKAEDILGNIGIL</sequence>
<feature type="non-terminal residue" evidence="1">
    <location>
        <position position="398"/>
    </location>
</feature>
<dbReference type="AlphaFoldDB" id="A0A0F9FVC5"/>
<reference evidence="1" key="1">
    <citation type="journal article" date="2015" name="Nature">
        <title>Complex archaea that bridge the gap between prokaryotes and eukaryotes.</title>
        <authorList>
            <person name="Spang A."/>
            <person name="Saw J.H."/>
            <person name="Jorgensen S.L."/>
            <person name="Zaremba-Niedzwiedzka K."/>
            <person name="Martijn J."/>
            <person name="Lind A.E."/>
            <person name="van Eijk R."/>
            <person name="Schleper C."/>
            <person name="Guy L."/>
            <person name="Ettema T.J."/>
        </authorList>
    </citation>
    <scope>NUCLEOTIDE SEQUENCE</scope>
</reference>